<keyword evidence="2" id="KW-0732">Signal</keyword>
<gene>
    <name evidence="3" type="ORF">BJ979_003424</name>
</gene>
<proteinExistence type="predicted"/>
<dbReference type="RefSeq" id="WP_179569829.1">
    <property type="nucleotide sequence ID" value="NZ_JACBZY010000001.1"/>
</dbReference>
<name>A0A852YNQ6_9MICO</name>
<evidence type="ECO:0000256" key="2">
    <source>
        <dbReference type="SAM" id="SignalP"/>
    </source>
</evidence>
<dbReference type="Proteomes" id="UP000553888">
    <property type="component" value="Unassembled WGS sequence"/>
</dbReference>
<feature type="region of interest" description="Disordered" evidence="1">
    <location>
        <begin position="37"/>
        <end position="61"/>
    </location>
</feature>
<accession>A0A852YNQ6</accession>
<feature type="chain" id="PRO_5032491745" evidence="2">
    <location>
        <begin position="23"/>
        <end position="61"/>
    </location>
</feature>
<evidence type="ECO:0000313" key="4">
    <source>
        <dbReference type="Proteomes" id="UP000553888"/>
    </source>
</evidence>
<protein>
    <submittedName>
        <fullName evidence="3">Uncharacterized protein</fullName>
    </submittedName>
</protein>
<sequence>MPWLLLAVLLVNGLVISSPASAARADRRRAEAWMAHVAEQARSEASSPRQSGAPEKLGADR</sequence>
<comment type="caution">
    <text evidence="3">The sequence shown here is derived from an EMBL/GenBank/DDBJ whole genome shotgun (WGS) entry which is preliminary data.</text>
</comment>
<keyword evidence="4" id="KW-1185">Reference proteome</keyword>
<evidence type="ECO:0000313" key="3">
    <source>
        <dbReference type="EMBL" id="NYH00799.1"/>
    </source>
</evidence>
<reference evidence="3 4" key="1">
    <citation type="submission" date="2020-07" db="EMBL/GenBank/DDBJ databases">
        <title>Sequencing the genomes of 1000 actinobacteria strains.</title>
        <authorList>
            <person name="Klenk H.-P."/>
        </authorList>
    </citation>
    <scope>NUCLEOTIDE SEQUENCE [LARGE SCALE GENOMIC DNA]</scope>
    <source>
        <strain evidence="3 4">DSM 23141</strain>
    </source>
</reference>
<dbReference type="AlphaFoldDB" id="A0A852YNQ6"/>
<organism evidence="3 4">
    <name type="scientific">Schumannella luteola</name>
    <dbReference type="NCBI Taxonomy" id="472059"/>
    <lineage>
        <taxon>Bacteria</taxon>
        <taxon>Bacillati</taxon>
        <taxon>Actinomycetota</taxon>
        <taxon>Actinomycetes</taxon>
        <taxon>Micrococcales</taxon>
        <taxon>Microbacteriaceae</taxon>
        <taxon>Schumannella</taxon>
    </lineage>
</organism>
<feature type="signal peptide" evidence="2">
    <location>
        <begin position="1"/>
        <end position="22"/>
    </location>
</feature>
<evidence type="ECO:0000256" key="1">
    <source>
        <dbReference type="SAM" id="MobiDB-lite"/>
    </source>
</evidence>
<dbReference type="EMBL" id="JACBZY010000001">
    <property type="protein sequence ID" value="NYH00799.1"/>
    <property type="molecule type" value="Genomic_DNA"/>
</dbReference>